<gene>
    <name evidence="3" type="ORF">SAMN06296052_101162</name>
</gene>
<evidence type="ECO:0008006" key="5">
    <source>
        <dbReference type="Google" id="ProtNLM"/>
    </source>
</evidence>
<dbReference type="Pfam" id="PF13195">
    <property type="entry name" value="DUF4011"/>
    <property type="match status" value="1"/>
</dbReference>
<dbReference type="Pfam" id="PF13086">
    <property type="entry name" value="AAA_11"/>
    <property type="match status" value="1"/>
</dbReference>
<dbReference type="Gene3D" id="3.40.50.300">
    <property type="entry name" value="P-loop containing nucleotide triphosphate hydrolases"/>
    <property type="match status" value="3"/>
</dbReference>
<keyword evidence="4" id="KW-1185">Reference proteome</keyword>
<dbReference type="RefSeq" id="WP_089317255.1">
    <property type="nucleotide sequence ID" value="NZ_FZOQ01000001.1"/>
</dbReference>
<organism evidence="3 4">
    <name type="scientific">Pontibacter ummariensis</name>
    <dbReference type="NCBI Taxonomy" id="1610492"/>
    <lineage>
        <taxon>Bacteria</taxon>
        <taxon>Pseudomonadati</taxon>
        <taxon>Bacteroidota</taxon>
        <taxon>Cytophagia</taxon>
        <taxon>Cytophagales</taxon>
        <taxon>Hymenobacteraceae</taxon>
        <taxon>Pontibacter</taxon>
    </lineage>
</organism>
<dbReference type="InterPro" id="IPR025103">
    <property type="entry name" value="DUF4011"/>
</dbReference>
<sequence>MKSILQNYRRRLLNLGTGNRALLLLRLSREWHQDVEELDFLNGEPAFSVLEKLISGKQSISLCPYADSRYAPTAPVSRRLRYIKRKADMIFEERGSRELYVGWPFVRGKFSDGTAVRSPLLFFPVKLQVNGVQEWELVPDAAQPAQFNQSFLLAYAHYMGTPLAEDLLELDLSTLPKHPLEFRTQVYHLLKEHQLAVQVGREFFADKLKPFRDYKKAVYEAELKPGQLYLEQEAVLGVYPQAASYLLSDYDTLLEQNKLQEMEELFLVPQQEKPPASVPAQHTFAAFDLDAPQEVALQAVKQGQSLVVQGPPGTGKSQLICNLVSDFTARGKKVLVVSQKRAALDVVHQRLQQKGIGAFASLIHDINADRKSVFAQLQQQIEELGEYKKQNLALNSIYTDRAFLEVSRGINRCTGKLEAFKQALFDTGRCGWSAKELYLRSNLKKPHFQLARSYKHFTQATVADFLPRLREYLQHALPLEQKDFIWKERRSMQGYGWQERRQLEQVIREVPVQYQQMQEELESMSGYAFTLEALPVLTKALPTVEELRALLQQEEVGKVVQRLLQKKVKPGDLKQQVVALRKLYEAPPHPDTYLPAAEIATVQKAISAYRQGREQLFRQLSWVFSQERRVLQQVLAKYEWELNEETVAQLQERLTLRKQAEGLMQEIRKSTGDSLSISDSPAQVLQKLKVLEQALHTQKLLHTLHKENVLHEKLPHEVNLSEHFKKFQDCVREANARQKAWLQWLKEKQVRQLLAHKAYREELLEALPQFFERMVAQDTLYASLSEAEREVMRLLLEQEVKSEVEAEDLFLNSLCLAWLYELETQHPELRMPSNGELDRLETELQGLLQEKQQLSQEIVLSKLREQTYSNMEYNRLGNPVTYRRLQAQVSKKRSLYPIRKLFGLFAREVLDLVPCWLASPETVSAVLPLERCFDLVIFDEASQCFAEMGIPAMLRGKQVVVAGDPQQLKPSDLYRSRWVAPEEQEVEELAAESLLELCSLYLPQVMLTQHYRSRYPELIEFSNRFFYRQKLELVPDLQNANSRKPAIQFVKVHGLWQDNINLPEAEKVVDLVMQLLEEGEREIGVITFNYNQQMLIQDLLEEAAQAKETMLPPSVLVKNIENMQGDEKAVIILSVGYAPDAQGRLSMQFGSLNRAGGENRLNVAITRAKDKIMVVSSVRAEQLQVDETLHTGPKLLKAYLQYAQQVSRRYFEYQPKKEALPSQAPLLKERLQQDVKGLRQEVPFADLTFIQNGVYKGVLLTDDDLYYSHLSVRHSHADLPHLLQQNHWQYRKVYSRQYWEDKDALRRSLASSLPPAESPDKRAPAT</sequence>
<proteinExistence type="predicted"/>
<dbReference type="Pfam" id="PF13087">
    <property type="entry name" value="AAA_12"/>
    <property type="match status" value="1"/>
</dbReference>
<dbReference type="PANTHER" id="PTHR10887">
    <property type="entry name" value="DNA2/NAM7 HELICASE FAMILY"/>
    <property type="match status" value="1"/>
</dbReference>
<accession>A0A239B565</accession>
<dbReference type="CDD" id="cd18808">
    <property type="entry name" value="SF1_C_Upf1"/>
    <property type="match status" value="1"/>
</dbReference>
<dbReference type="SUPFAM" id="SSF52540">
    <property type="entry name" value="P-loop containing nucleoside triphosphate hydrolases"/>
    <property type="match status" value="1"/>
</dbReference>
<protein>
    <recommendedName>
        <fullName evidence="5">AAA domain-containing protein</fullName>
    </recommendedName>
</protein>
<dbReference type="EMBL" id="FZOQ01000001">
    <property type="protein sequence ID" value="SNS03066.1"/>
    <property type="molecule type" value="Genomic_DNA"/>
</dbReference>
<dbReference type="InterPro" id="IPR047187">
    <property type="entry name" value="SF1_C_Upf1"/>
</dbReference>
<feature type="domain" description="DNA2/NAM7 helicase-like C-terminal" evidence="2">
    <location>
        <begin position="993"/>
        <end position="1177"/>
    </location>
</feature>
<name>A0A239B565_9BACT</name>
<evidence type="ECO:0000313" key="4">
    <source>
        <dbReference type="Proteomes" id="UP000198432"/>
    </source>
</evidence>
<dbReference type="InterPro" id="IPR041679">
    <property type="entry name" value="DNA2/NAM7-like_C"/>
</dbReference>
<dbReference type="Proteomes" id="UP000198432">
    <property type="component" value="Unassembled WGS sequence"/>
</dbReference>
<dbReference type="InterPro" id="IPR041677">
    <property type="entry name" value="DNA2/NAM7_AAA_11"/>
</dbReference>
<dbReference type="OrthoDB" id="9757917at2"/>
<feature type="domain" description="DNA2/NAM7 helicase helicase" evidence="1">
    <location>
        <begin position="289"/>
        <end position="382"/>
    </location>
</feature>
<reference evidence="4" key="1">
    <citation type="submission" date="2017-06" db="EMBL/GenBank/DDBJ databases">
        <authorList>
            <person name="Varghese N."/>
            <person name="Submissions S."/>
        </authorList>
    </citation>
    <scope>NUCLEOTIDE SEQUENCE [LARGE SCALE GENOMIC DNA]</scope>
    <source>
        <strain evidence="4">NKM1</strain>
    </source>
</reference>
<evidence type="ECO:0000313" key="3">
    <source>
        <dbReference type="EMBL" id="SNS03066.1"/>
    </source>
</evidence>
<evidence type="ECO:0000259" key="2">
    <source>
        <dbReference type="Pfam" id="PF13087"/>
    </source>
</evidence>
<dbReference type="InterPro" id="IPR027417">
    <property type="entry name" value="P-loop_NTPase"/>
</dbReference>
<dbReference type="InterPro" id="IPR045055">
    <property type="entry name" value="DNA2/NAM7-like"/>
</dbReference>
<dbReference type="GO" id="GO:0004386">
    <property type="term" value="F:helicase activity"/>
    <property type="evidence" value="ECO:0007669"/>
    <property type="project" value="InterPro"/>
</dbReference>
<evidence type="ECO:0000259" key="1">
    <source>
        <dbReference type="Pfam" id="PF13086"/>
    </source>
</evidence>